<dbReference type="EMBL" id="MU866034">
    <property type="protein sequence ID" value="KAK4442088.1"/>
    <property type="molecule type" value="Genomic_DNA"/>
</dbReference>
<proteinExistence type="predicted"/>
<gene>
    <name evidence="1" type="ORF">QBC34DRAFT_419280</name>
</gene>
<evidence type="ECO:0000313" key="2">
    <source>
        <dbReference type="Proteomes" id="UP001321760"/>
    </source>
</evidence>
<reference evidence="1" key="2">
    <citation type="submission" date="2023-05" db="EMBL/GenBank/DDBJ databases">
        <authorList>
            <consortium name="Lawrence Berkeley National Laboratory"/>
            <person name="Steindorff A."/>
            <person name="Hensen N."/>
            <person name="Bonometti L."/>
            <person name="Westerberg I."/>
            <person name="Brannstrom I.O."/>
            <person name="Guillou S."/>
            <person name="Cros-Aarteil S."/>
            <person name="Calhoun S."/>
            <person name="Haridas S."/>
            <person name="Kuo A."/>
            <person name="Mondo S."/>
            <person name="Pangilinan J."/>
            <person name="Riley R."/>
            <person name="Labutti K."/>
            <person name="Andreopoulos B."/>
            <person name="Lipzen A."/>
            <person name="Chen C."/>
            <person name="Yanf M."/>
            <person name="Daum C."/>
            <person name="Ng V."/>
            <person name="Clum A."/>
            <person name="Ohm R."/>
            <person name="Martin F."/>
            <person name="Silar P."/>
            <person name="Natvig D."/>
            <person name="Lalanne C."/>
            <person name="Gautier V."/>
            <person name="Ament-Velasquez S.L."/>
            <person name="Kruys A."/>
            <person name="Hutchinson M.I."/>
            <person name="Powell A.J."/>
            <person name="Barry K."/>
            <person name="Miller A.N."/>
            <person name="Grigoriev I.V."/>
            <person name="Debuchy R."/>
            <person name="Gladieux P."/>
            <person name="Thoren M.H."/>
            <person name="Johannesson H."/>
        </authorList>
    </citation>
    <scope>NUCLEOTIDE SEQUENCE</scope>
    <source>
        <strain evidence="1">PSN243</strain>
    </source>
</reference>
<protein>
    <submittedName>
        <fullName evidence="1">Uncharacterized protein</fullName>
    </submittedName>
</protein>
<reference evidence="1" key="1">
    <citation type="journal article" date="2023" name="Mol. Phylogenet. Evol.">
        <title>Genome-scale phylogeny and comparative genomics of the fungal order Sordariales.</title>
        <authorList>
            <person name="Hensen N."/>
            <person name="Bonometti L."/>
            <person name="Westerberg I."/>
            <person name="Brannstrom I.O."/>
            <person name="Guillou S."/>
            <person name="Cros-Aarteil S."/>
            <person name="Calhoun S."/>
            <person name="Haridas S."/>
            <person name="Kuo A."/>
            <person name="Mondo S."/>
            <person name="Pangilinan J."/>
            <person name="Riley R."/>
            <person name="LaButti K."/>
            <person name="Andreopoulos B."/>
            <person name="Lipzen A."/>
            <person name="Chen C."/>
            <person name="Yan M."/>
            <person name="Daum C."/>
            <person name="Ng V."/>
            <person name="Clum A."/>
            <person name="Steindorff A."/>
            <person name="Ohm R.A."/>
            <person name="Martin F."/>
            <person name="Silar P."/>
            <person name="Natvig D.O."/>
            <person name="Lalanne C."/>
            <person name="Gautier V."/>
            <person name="Ament-Velasquez S.L."/>
            <person name="Kruys A."/>
            <person name="Hutchinson M.I."/>
            <person name="Powell A.J."/>
            <person name="Barry K."/>
            <person name="Miller A.N."/>
            <person name="Grigoriev I.V."/>
            <person name="Debuchy R."/>
            <person name="Gladieux P."/>
            <person name="Hiltunen Thoren M."/>
            <person name="Johannesson H."/>
        </authorList>
    </citation>
    <scope>NUCLEOTIDE SEQUENCE</scope>
    <source>
        <strain evidence="1">PSN243</strain>
    </source>
</reference>
<accession>A0AAV9FYH6</accession>
<name>A0AAV9FYH6_9PEZI</name>
<organism evidence="1 2">
    <name type="scientific">Podospora aff. communis PSN243</name>
    <dbReference type="NCBI Taxonomy" id="3040156"/>
    <lineage>
        <taxon>Eukaryota</taxon>
        <taxon>Fungi</taxon>
        <taxon>Dikarya</taxon>
        <taxon>Ascomycota</taxon>
        <taxon>Pezizomycotina</taxon>
        <taxon>Sordariomycetes</taxon>
        <taxon>Sordariomycetidae</taxon>
        <taxon>Sordariales</taxon>
        <taxon>Podosporaceae</taxon>
        <taxon>Podospora</taxon>
    </lineage>
</organism>
<evidence type="ECO:0000313" key="1">
    <source>
        <dbReference type="EMBL" id="KAK4442088.1"/>
    </source>
</evidence>
<keyword evidence="2" id="KW-1185">Reference proteome</keyword>
<sequence length="160" mass="18743">MDATPRFLLLPRELRDQIYAEYLAIGAEGGYVYDFSTGKLRCAGSRQPIDLSLMYACRQIASEMSRLPLRLATVTFSSLYSEDLSVRAGRFNYFMWELEQVHRYLMELVDRTLISSAKADIIRRYPEMQWWLNWLLGIDRHILLFYPKVALTHPSHPLHP</sequence>
<dbReference type="AlphaFoldDB" id="A0AAV9FYH6"/>
<comment type="caution">
    <text evidence="1">The sequence shown here is derived from an EMBL/GenBank/DDBJ whole genome shotgun (WGS) entry which is preliminary data.</text>
</comment>
<dbReference type="Proteomes" id="UP001321760">
    <property type="component" value="Unassembled WGS sequence"/>
</dbReference>